<feature type="repeat" description="PPR" evidence="2">
    <location>
        <begin position="2413"/>
        <end position="2447"/>
    </location>
</feature>
<comment type="caution">
    <text evidence="8">The sequence shown here is derived from an EMBL/GenBank/DDBJ whole genome shotgun (WGS) entry which is preliminary data.</text>
</comment>
<dbReference type="Pfam" id="PF01535">
    <property type="entry name" value="PPR"/>
    <property type="match status" value="4"/>
</dbReference>
<sequence length="3099" mass="348299">MKAGSAAKLIVDALLQRFLPLARRRIETAQAQDGQYLRPSDPAYEQVLDSLAMVARHTPVPLLEALLRWRESESPKGANDASTFQRKLAVECIFCSACIRFVECCPQEGLTEKLWSGLENFVFDWLINADRLVSQVEYPSLVDLRGLLLDLVAQLLGALSRIRFSSVTERFFMELNTRRIDTSVARSETLSIINGMRYLKLGVKTEGGLNASASFVAKANPLNRAPHKRKTELYHALCNMLSNILAPLAEGGKSQWPPLGVEPALTFWYEAVGRIRAQLMHWMDKQSKHIAVGYPLVTLLLCLGDPQIFHNNLNPHMDQLYKLLRDKTHRFMALDCLHRVLRFYLSVHAANQASNRIWDHLDSVTAQLLTVLRKGMLTQDVQHDKLVEFCVTIAEHNLDFAMNHMILELLKQDSLSEAKVIGLRALLAIVMSPSSQYVGLEIFKGHDIGHYIPKVKAAIESILRSCHKSYSQALLTSSKTAIDAVTKEKSQGYLFRSVLKCIPYLIEEVGRSDKIAEIIPQHGISIDPGVREEAVQVLNRIVRYLPHRRFAVMRGMANFILRLPDEFPLLIQTSLGRLLELMRFWRACLIDDKLDYDTQDAKRVGQLNEGFKRSSFHRSGEPIEFRASEIDAVGLIFLSSVDSQIRHTALELLRCVRALRNDVRELSSRELADYTSKYEAEPIFIVDVLEEHGDDIVQSCYWDSGRPFDLRRESDAIPPDAALQSIIFESPDKNRWARCLSEVVKYAAELCPSSVQEAKMEVMQRLAYITPVELGGRAHQSQESDNKLDQWLLYAMFVCSCPSATGKEAGGAAATKELYHLIFPSLKSGSEAQVHAATMALGHSHLESCEIMFGELATFIDEVSSETEGKPKWKSQKGRREELRIHIANIYRAVAENIWPGMLARKPIFRLHYLKFIDETTRLILTASAESFQEMQPLRYALASVLRSLAPEFVEAKTEKFDVRTRKRLFDLLLSWSDDTSSSWSQDSVSDYRREVDRYKSSQHARSKDSVDKLSFDKELNEQVEAIQWASMNAMASLLYGPCFDDNARKMSGRVISWINSLFIEPAPRAPYGYSPDPRTPSYSKHTAEGARGTSGRDRHRGGHHRVSLAKLALKNLLLTNLDLFPACIDQCYYSDAAIADGYFSVLAEVYMRQEIPKCEIQRLLSLILYKVVDPSRQIRDDALQMLETLSVREWAEDGIEGSGSYRAAVVGNLPDSYQQFQYKLSCKLAKDHPELSQLLCEEIMQRQLDAVDIIAQHQVLTCMAPWIENLNFWKLKDSGWSERLLKSLYYVTWRHGDQFPDEIEKLWSTIASKPRNISPVLDFLITKGIEDCDSNASAEISGAFATYFSVAKRVSLYLARICPQRTIDHLVYQLAQRMLEDSIEPVVPAANKGDANGNFVLEFSQGPPVAQIASAVDSQPHMSPLLVRGSLDGPLRNASGSLSWRTAGVTGRSVSGPLSPMPPELNIVPVNTARSGQLLPSLVNMSGPLMGVRSSTGSLRSRHVSRDSGDYLIDTPNSGEEGLHSGVAMHGVNAKELQSALQGHQQHSLTHADIALILLAEIAYENDEDFREHLPLLFHVTFVSMDSSEDIVLEHCQHLLVNLLYSLAGRHLELYEVENSDGENKQQVVSLIKYVQSKRGSMMWENEDPTVVRTELPSAALLSALVQSMVDAIFFQGDLRETWGAEALKWAMECTSRHLACRSHQIYRALRPSVTSDTSVLLLRCLHRCLGNPVPPVLGFIMEILMTLQVMVENMEPEKVILYPQLFWGCVAMMHTDFVHIYCHVLELFSRVIDRLSFRDRTTENVLLSSMPRDELDTGSEIGDFQRTESRNNYELPTTGGPLPTFEGVQPLVLKGLMSTVSHGVSIEVLSRITVHSCDSIFGDTETRLLMHISGLLPWLCLQLSKDLGPTSPLQQQYHKACSVAANISVWCRAKSLDELAAVFMSYSRGEIKTVDNLLSCVSPLLCNEWFPKHSALAFGHLLRLLEKGPVEYQRVILLMLKALLQHTPMDAAQSPHMYAIVSQLVESTLCWEALSVLEALLQSCSLTGSHPHEQPGSYENGISGVEEKMLAPQASFKARSGPLHYSMGSGFGTASTPAPLGSNESGIPPREVALQNTRLILGRVLDTCALGRRREYRRLVPFVTNIVMGGQIMASGNGLTCFHQLYTPLSCMRGFQHFHHSLHPHSALNFSQKYPPCEVYMVSMWVTKSKIPRTSFITGCIRVNNSLLVRNRVSTIESEEDDSDELNPSEKLGFEVEQKLPPWGKLGTFKDLDSEPGDLKEPRSVSEGKVMLNVKRVHFLEETDEETLSKRILVLSRTNKIRSALELLRSMELSSLCPNLHACNSVLSCLLRNGLLDDGLRVFEFMKTKNMTTGHTYSLILKAVAGARGSDAALQMFSEIEGDCQAMNSFDTIVYNTMISVCGRVNNWFETLRLWRSMKENHHSETRVTYSLLVSIFVRCNQNELALDAYCEMLQRKFEPGSDTMQAIIGACAKEGKWDFALNVFQNMLKRNVKPNPISCNALINSLGKAGEVKLAFGVYDIMKSLGHSPDAYTWNALLSALYRVNRHDDALQLFENIKQEKDSQLNSHLYDVALMSCSKLGLWERALQLLWQMETNGVSVSTASYNLVISACETARKADIAVQVYDHMVHQKCIPDTLTQLSIVRVCIWGSLWDEVEDILKQAAPNASLYNAAIQGMCLRGEINLAKKLYANMRSCNLQPDGKTRNLMLQNLRKKSSVRYKSRRAFPHRKKAKFSLMSLLIIPCFEVLPECPCRKSGFESYMGPLRQCNSQTIDCSAKGMLTQDVQHDKLVEFCVTIAEHNLDYAMNHMILEPLKQDSLSEAKVIALPGHDIGHYIPKVKAAIESISRTCHKSYSQALLTSSKTAIGNFSANMLSSKLAAIGSPLFFTTIKNGCPFKLIAAKFSCYIFLTVDLERGMANFILRLPDEFPRLIQMSLGRLLELMRFWRARLIDDMLDYDTQNAKRVGQVNEGFKRSSFHRSGEPIEFRASEIDAVGPIFLGSVESQIRHTALELLRCVRALRNDVLELSSRSDAIPPDATFQSIIFESPAKNRWVRCLCELVKYPAELCPSSVQEAK</sequence>
<feature type="repeat" description="PPR" evidence="2">
    <location>
        <begin position="2518"/>
        <end position="2552"/>
    </location>
</feature>
<feature type="repeat" description="PPR" evidence="2">
    <location>
        <begin position="2553"/>
        <end position="2583"/>
    </location>
</feature>
<dbReference type="InterPro" id="IPR016024">
    <property type="entry name" value="ARM-type_fold"/>
</dbReference>
<evidence type="ECO:0000259" key="5">
    <source>
        <dbReference type="Pfam" id="PF14225"/>
    </source>
</evidence>
<evidence type="ECO:0000259" key="4">
    <source>
        <dbReference type="Pfam" id="PF14222"/>
    </source>
</evidence>
<dbReference type="InterPro" id="IPR039867">
    <property type="entry name" value="Furry/Tao3/Mor2"/>
</dbReference>
<dbReference type="Gene3D" id="1.25.40.10">
    <property type="entry name" value="Tetratricopeptide repeat domain"/>
    <property type="match status" value="4"/>
</dbReference>
<dbReference type="Pfam" id="PF14225">
    <property type="entry name" value="MOR2-PAG1_C"/>
    <property type="match status" value="1"/>
</dbReference>
<feature type="domain" description="Cell morphogenesis protein N-terminal" evidence="4">
    <location>
        <begin position="85"/>
        <end position="432"/>
    </location>
</feature>
<dbReference type="InterPro" id="IPR002885">
    <property type="entry name" value="PPR_rpt"/>
</dbReference>
<proteinExistence type="predicted"/>
<keyword evidence="1" id="KW-0677">Repeat</keyword>
<keyword evidence="9" id="KW-1185">Reference proteome</keyword>
<dbReference type="GO" id="GO:0030427">
    <property type="term" value="C:site of polarized growth"/>
    <property type="evidence" value="ECO:0007669"/>
    <property type="project" value="TreeGrafter"/>
</dbReference>
<evidence type="ECO:0000256" key="2">
    <source>
        <dbReference type="PROSITE-ProRule" id="PRU00708"/>
    </source>
</evidence>
<dbReference type="PROSITE" id="PS51375">
    <property type="entry name" value="PPR"/>
    <property type="match status" value="9"/>
</dbReference>
<dbReference type="EMBL" id="JAATIQ010000733">
    <property type="protein sequence ID" value="KAF4348090.1"/>
    <property type="molecule type" value="Genomic_DNA"/>
</dbReference>
<feature type="domain" description="Cell morphogenesis protein N-terminal" evidence="4">
    <location>
        <begin position="445"/>
        <end position="585"/>
    </location>
</feature>
<dbReference type="InterPro" id="IPR033443">
    <property type="entry name" value="PROP1-like_PPR_dom"/>
</dbReference>
<feature type="domain" description="Cell morphogenesis protein C-terminal" evidence="5">
    <location>
        <begin position="1765"/>
        <end position="2045"/>
    </location>
</feature>
<evidence type="ECO:0000259" key="7">
    <source>
        <dbReference type="Pfam" id="PF17177"/>
    </source>
</evidence>
<dbReference type="NCBIfam" id="TIGR00756">
    <property type="entry name" value="PPR"/>
    <property type="match status" value="7"/>
</dbReference>
<feature type="repeat" description="PPR" evidence="2">
    <location>
        <begin position="2624"/>
        <end position="2658"/>
    </location>
</feature>
<dbReference type="SUPFAM" id="SSF48371">
    <property type="entry name" value="ARM repeat"/>
    <property type="match status" value="2"/>
</dbReference>
<evidence type="ECO:0000259" key="6">
    <source>
        <dbReference type="Pfam" id="PF14228"/>
    </source>
</evidence>
<reference evidence="8 9" key="1">
    <citation type="journal article" date="2020" name="bioRxiv">
        <title>Sequence and annotation of 42 cannabis genomes reveals extensive copy number variation in cannabinoid synthesis and pathogen resistance genes.</title>
        <authorList>
            <person name="Mckernan K.J."/>
            <person name="Helbert Y."/>
            <person name="Kane L.T."/>
            <person name="Ebling H."/>
            <person name="Zhang L."/>
            <person name="Liu B."/>
            <person name="Eaton Z."/>
            <person name="Mclaughlin S."/>
            <person name="Kingan S."/>
            <person name="Baybayan P."/>
            <person name="Concepcion G."/>
            <person name="Jordan M."/>
            <person name="Riva A."/>
            <person name="Barbazuk W."/>
            <person name="Harkins T."/>
        </authorList>
    </citation>
    <scope>NUCLEOTIDE SEQUENCE [LARGE SCALE GENOMIC DNA]</scope>
    <source>
        <strain evidence="9">cv. Jamaican Lion 4</strain>
        <tissue evidence="8">Leaf</tissue>
    </source>
</reference>
<evidence type="ECO:0000313" key="8">
    <source>
        <dbReference type="EMBL" id="KAF4348090.1"/>
    </source>
</evidence>
<dbReference type="PANTHER" id="PTHR12295">
    <property type="entry name" value="FURRY-RELATED"/>
    <property type="match status" value="1"/>
</dbReference>
<feature type="domain" description="Cell morphogenesis central region" evidence="6">
    <location>
        <begin position="3049"/>
        <end position="3099"/>
    </location>
</feature>
<feature type="domain" description="PROP1-like PPR" evidence="7">
    <location>
        <begin position="2582"/>
        <end position="2726"/>
    </location>
</feature>
<dbReference type="Proteomes" id="UP000583929">
    <property type="component" value="Unassembled WGS sequence"/>
</dbReference>
<accession>A0A7J6DQL7</accession>
<dbReference type="GO" id="GO:0000902">
    <property type="term" value="P:cell morphogenesis"/>
    <property type="evidence" value="ECO:0007669"/>
    <property type="project" value="InterPro"/>
</dbReference>
<dbReference type="GO" id="GO:0005938">
    <property type="term" value="C:cell cortex"/>
    <property type="evidence" value="ECO:0007669"/>
    <property type="project" value="TreeGrafter"/>
</dbReference>
<evidence type="ECO:0000256" key="1">
    <source>
        <dbReference type="ARBA" id="ARBA00022737"/>
    </source>
</evidence>
<dbReference type="PANTHER" id="PTHR12295:SF30">
    <property type="entry name" value="PROTEIN FURRY"/>
    <property type="match status" value="1"/>
</dbReference>
<feature type="repeat" description="PPR" evidence="2">
    <location>
        <begin position="2448"/>
        <end position="2482"/>
    </location>
</feature>
<dbReference type="Pfam" id="PF13041">
    <property type="entry name" value="PPR_2"/>
    <property type="match status" value="1"/>
</dbReference>
<organism evidence="8 9">
    <name type="scientific">Cannabis sativa</name>
    <name type="common">Hemp</name>
    <name type="synonym">Marijuana</name>
    <dbReference type="NCBI Taxonomy" id="3483"/>
    <lineage>
        <taxon>Eukaryota</taxon>
        <taxon>Viridiplantae</taxon>
        <taxon>Streptophyta</taxon>
        <taxon>Embryophyta</taxon>
        <taxon>Tracheophyta</taxon>
        <taxon>Spermatophyta</taxon>
        <taxon>Magnoliopsida</taxon>
        <taxon>eudicotyledons</taxon>
        <taxon>Gunneridae</taxon>
        <taxon>Pentapetalae</taxon>
        <taxon>rosids</taxon>
        <taxon>fabids</taxon>
        <taxon>Rosales</taxon>
        <taxon>Cannabaceae</taxon>
        <taxon>Cannabis</taxon>
    </lineage>
</organism>
<feature type="repeat" description="PPR" evidence="2">
    <location>
        <begin position="2341"/>
        <end position="2375"/>
    </location>
</feature>
<feature type="repeat" description="PPR" evidence="2">
    <location>
        <begin position="2483"/>
        <end position="2517"/>
    </location>
</feature>
<gene>
    <name evidence="8" type="ORF">G4B88_021362</name>
</gene>
<protein>
    <recommendedName>
        <fullName evidence="10">ARM repeat superfamily protein</fullName>
    </recommendedName>
</protein>
<feature type="region of interest" description="Disordered" evidence="3">
    <location>
        <begin position="1074"/>
        <end position="1103"/>
    </location>
</feature>
<dbReference type="Pfam" id="PF14228">
    <property type="entry name" value="MOR2-PAG1_mid"/>
    <property type="match status" value="2"/>
</dbReference>
<dbReference type="InterPro" id="IPR025481">
    <property type="entry name" value="Cell_Morphogen_C"/>
</dbReference>
<evidence type="ECO:0008006" key="10">
    <source>
        <dbReference type="Google" id="ProtNLM"/>
    </source>
</evidence>
<feature type="repeat" description="PPR" evidence="2">
    <location>
        <begin position="2689"/>
        <end position="2723"/>
    </location>
</feature>
<dbReference type="InterPro" id="IPR025614">
    <property type="entry name" value="Cell_morpho_N"/>
</dbReference>
<name>A0A7J6DQL7_CANSA</name>
<feature type="domain" description="Cell morphogenesis central region" evidence="6">
    <location>
        <begin position="623"/>
        <end position="1740"/>
    </location>
</feature>
<feature type="region of interest" description="Disordered" evidence="3">
    <location>
        <begin position="1495"/>
        <end position="1518"/>
    </location>
</feature>
<dbReference type="Pfam" id="PF14222">
    <property type="entry name" value="MOR2-PAG1_N"/>
    <property type="match status" value="2"/>
</dbReference>
<dbReference type="Pfam" id="PF17177">
    <property type="entry name" value="PPR_long"/>
    <property type="match status" value="1"/>
</dbReference>
<evidence type="ECO:0000313" key="9">
    <source>
        <dbReference type="Proteomes" id="UP000583929"/>
    </source>
</evidence>
<dbReference type="InterPro" id="IPR029473">
    <property type="entry name" value="MOR2-PAG1_mid"/>
</dbReference>
<evidence type="ECO:0000256" key="3">
    <source>
        <dbReference type="SAM" id="MobiDB-lite"/>
    </source>
</evidence>
<feature type="repeat" description="PPR" evidence="2">
    <location>
        <begin position="2589"/>
        <end position="2623"/>
    </location>
</feature>
<dbReference type="InterPro" id="IPR011990">
    <property type="entry name" value="TPR-like_helical_dom_sf"/>
</dbReference>